<keyword evidence="3" id="KW-1133">Transmembrane helix</keyword>
<evidence type="ECO:0000313" key="4">
    <source>
        <dbReference type="EMBL" id="TVU13390.1"/>
    </source>
</evidence>
<proteinExistence type="predicted"/>
<feature type="compositionally biased region" description="Polar residues" evidence="2">
    <location>
        <begin position="85"/>
        <end position="100"/>
    </location>
</feature>
<keyword evidence="5" id="KW-1185">Reference proteome</keyword>
<evidence type="ECO:0000313" key="5">
    <source>
        <dbReference type="Proteomes" id="UP000324897"/>
    </source>
</evidence>
<feature type="compositionally biased region" description="Polar residues" evidence="2">
    <location>
        <begin position="61"/>
        <end position="70"/>
    </location>
</feature>
<keyword evidence="3" id="KW-0472">Membrane</keyword>
<gene>
    <name evidence="4" type="ORF">EJB05_40443</name>
</gene>
<keyword evidence="1" id="KW-0175">Coiled coil</keyword>
<feature type="compositionally biased region" description="Low complexity" evidence="2">
    <location>
        <begin position="21"/>
        <end position="36"/>
    </location>
</feature>
<feature type="region of interest" description="Disordered" evidence="2">
    <location>
        <begin position="1"/>
        <end position="102"/>
    </location>
</feature>
<evidence type="ECO:0000256" key="2">
    <source>
        <dbReference type="SAM" id="MobiDB-lite"/>
    </source>
</evidence>
<dbReference type="EMBL" id="RWGY01000034">
    <property type="protein sequence ID" value="TVU13390.1"/>
    <property type="molecule type" value="Genomic_DNA"/>
</dbReference>
<protein>
    <submittedName>
        <fullName evidence="4">Uncharacterized protein</fullName>
    </submittedName>
</protein>
<sequence>MPNDRRSSKENVKKKAKVQTSSSKDGSGKDISGGRSRAFDADATSIPPSKAPTLPSKDASTRSGSDQLTVSYRPPKVYHLMDMLTNPSGGSKNSSKTLSASKEIPLKSSAGPAKAKAKIQDKDAEVEAFVPAASGSEAKIQDKDSGEGATFARVSSSNMSELRQMAANLGPLSYRSGVQLPLEPHVQPREILNSSAGGQLFLHSVFEAMLEEFLPFDVTFDSVEAAEGSSLSCDEVPANTFVMSAQAVEPFVVAANRIRLPQVEDELMLQGGDTLYKSLLSSQVKYRELSKVRSDRDTLRKDLASLETKVKEKEEALVVREKRLSELSSEKEALLQSAKEFKEKVTSLDWQVEELNTSLAKAVKDNEELIAKVDAADREVVSLAEAEKLRLADLCGQVRAALVFVGAAPVPLPEDASTEHFQGWLAANVPYVIEACRAFSKNAVQLAVRDVLYSLEAGGSDACAKAASDSFSFVTTNNTPPALVEAFVKFAENVDESFWSRVLSIGKPPQSEDSSGISLSEFATLKVSSNAALDNSAASESSSDVSLSEFATPERMKSARRFIVLKTMLPEGIVAAETEGLENVAPEGVLLPVGCLLRIVVVVLAAVNLLVIAKVLLRILMLLRKLSEWFLLGSLTPFFRDLTRLRADMM</sequence>
<reference evidence="4 5" key="1">
    <citation type="journal article" date="2019" name="Sci. Rep.">
        <title>A high-quality genome of Eragrostis curvula grass provides insights into Poaceae evolution and supports new strategies to enhance forage quality.</title>
        <authorList>
            <person name="Carballo J."/>
            <person name="Santos B.A.C.M."/>
            <person name="Zappacosta D."/>
            <person name="Garbus I."/>
            <person name="Selva J.P."/>
            <person name="Gallo C.A."/>
            <person name="Diaz A."/>
            <person name="Albertini E."/>
            <person name="Caccamo M."/>
            <person name="Echenique V."/>
        </authorList>
    </citation>
    <scope>NUCLEOTIDE SEQUENCE [LARGE SCALE GENOMIC DNA]</scope>
    <source>
        <strain evidence="5">cv. Victoria</strain>
        <tissue evidence="4">Leaf</tissue>
    </source>
</reference>
<accession>A0A5J9TPZ3</accession>
<name>A0A5J9TPZ3_9POAL</name>
<organism evidence="4 5">
    <name type="scientific">Eragrostis curvula</name>
    <name type="common">weeping love grass</name>
    <dbReference type="NCBI Taxonomy" id="38414"/>
    <lineage>
        <taxon>Eukaryota</taxon>
        <taxon>Viridiplantae</taxon>
        <taxon>Streptophyta</taxon>
        <taxon>Embryophyta</taxon>
        <taxon>Tracheophyta</taxon>
        <taxon>Spermatophyta</taxon>
        <taxon>Magnoliopsida</taxon>
        <taxon>Liliopsida</taxon>
        <taxon>Poales</taxon>
        <taxon>Poaceae</taxon>
        <taxon>PACMAD clade</taxon>
        <taxon>Chloridoideae</taxon>
        <taxon>Eragrostideae</taxon>
        <taxon>Eragrostidinae</taxon>
        <taxon>Eragrostis</taxon>
    </lineage>
</organism>
<comment type="caution">
    <text evidence="4">The sequence shown here is derived from an EMBL/GenBank/DDBJ whole genome shotgun (WGS) entry which is preliminary data.</text>
</comment>
<evidence type="ECO:0000256" key="1">
    <source>
        <dbReference type="SAM" id="Coils"/>
    </source>
</evidence>
<evidence type="ECO:0000256" key="3">
    <source>
        <dbReference type="SAM" id="Phobius"/>
    </source>
</evidence>
<feature type="coiled-coil region" evidence="1">
    <location>
        <begin position="289"/>
        <end position="386"/>
    </location>
</feature>
<feature type="compositionally biased region" description="Basic and acidic residues" evidence="2">
    <location>
        <begin position="1"/>
        <end position="13"/>
    </location>
</feature>
<dbReference type="Gramene" id="TVU13390">
    <property type="protein sequence ID" value="TVU13390"/>
    <property type="gene ID" value="EJB05_40443"/>
</dbReference>
<feature type="transmembrane region" description="Helical" evidence="3">
    <location>
        <begin position="596"/>
        <end position="617"/>
    </location>
</feature>
<dbReference type="Proteomes" id="UP000324897">
    <property type="component" value="Unassembled WGS sequence"/>
</dbReference>
<keyword evidence="3" id="KW-0812">Transmembrane</keyword>
<feature type="non-terminal residue" evidence="4">
    <location>
        <position position="1"/>
    </location>
</feature>
<dbReference type="AlphaFoldDB" id="A0A5J9TPZ3"/>